<reference evidence="1" key="1">
    <citation type="submission" date="2006-05" db="EMBL/GenBank/DDBJ databases">
        <title>Annotation of the draft genome assembly of Desulfuromonas acetoxidans DSM 684.</title>
        <authorList>
            <consortium name="US DOE Joint Genome Institute (JGI-ORNL)"/>
            <person name="Larimer F."/>
            <person name="Land M."/>
            <person name="Hauser L."/>
        </authorList>
    </citation>
    <scope>NUCLEOTIDE SEQUENCE [LARGE SCALE GENOMIC DNA]</scope>
    <source>
        <strain evidence="1">DSM 684</strain>
    </source>
</reference>
<evidence type="ECO:0000313" key="1">
    <source>
        <dbReference type="EMBL" id="EAT15020.1"/>
    </source>
</evidence>
<gene>
    <name evidence="1" type="ORF">Dace_1097</name>
</gene>
<protein>
    <submittedName>
        <fullName evidence="1">Uncharacterized protein</fullName>
    </submittedName>
</protein>
<comment type="caution">
    <text evidence="1">The sequence shown here is derived from an EMBL/GenBank/DDBJ whole genome shotgun (WGS) entry which is preliminary data.</text>
</comment>
<dbReference type="EMBL" id="AAEW02000014">
    <property type="protein sequence ID" value="EAT15020.1"/>
    <property type="molecule type" value="Genomic_DNA"/>
</dbReference>
<dbReference type="RefSeq" id="WP_006001561.1">
    <property type="nucleotide sequence ID" value="NZ_AAEW02000014.1"/>
</dbReference>
<keyword evidence="2" id="KW-1185">Reference proteome</keyword>
<name>Q1JXX3_DESA6</name>
<sequence>MFVAQSANCDCAEAQVWDVGSSSFFLKVKVKVEGKVKAAGFRPGWRHPFDLPLKRMQKPAELLLNLDSPTLSLFPFCFTDSACRPLDRQILQPSSLA</sequence>
<organism evidence="1 2">
    <name type="scientific">Desulfuromonas acetoxidans (strain DSM 684 / 11070)</name>
    <dbReference type="NCBI Taxonomy" id="281689"/>
    <lineage>
        <taxon>Bacteria</taxon>
        <taxon>Pseudomonadati</taxon>
        <taxon>Thermodesulfobacteriota</taxon>
        <taxon>Desulfuromonadia</taxon>
        <taxon>Desulfuromonadales</taxon>
        <taxon>Desulfuromonadaceae</taxon>
        <taxon>Desulfuromonas</taxon>
    </lineage>
</organism>
<proteinExistence type="predicted"/>
<reference evidence="1" key="2">
    <citation type="submission" date="2006-05" db="EMBL/GenBank/DDBJ databases">
        <title>Sequencing of the draft genome and assembly of Desulfuromonas acetoxidans DSM 684.</title>
        <authorList>
            <consortium name="US DOE Joint Genome Institute (JGI-PGF)"/>
            <person name="Copeland A."/>
            <person name="Lucas S."/>
            <person name="Lapidus A."/>
            <person name="Barry K."/>
            <person name="Detter J.C."/>
            <person name="Glavina del Rio T."/>
            <person name="Hammon N."/>
            <person name="Israni S."/>
            <person name="Dalin E."/>
            <person name="Tice H."/>
            <person name="Bruce D."/>
            <person name="Pitluck S."/>
            <person name="Richardson P."/>
        </authorList>
    </citation>
    <scope>NUCLEOTIDE SEQUENCE [LARGE SCALE GENOMIC DNA]</scope>
    <source>
        <strain evidence="1">DSM 684</strain>
    </source>
</reference>
<accession>Q1JXX3</accession>
<evidence type="ECO:0000313" key="2">
    <source>
        <dbReference type="Proteomes" id="UP000005695"/>
    </source>
</evidence>
<dbReference type="AlphaFoldDB" id="Q1JXX3"/>
<dbReference type="Proteomes" id="UP000005695">
    <property type="component" value="Unassembled WGS sequence"/>
</dbReference>